<reference evidence="1 2" key="1">
    <citation type="submission" date="2018-07" db="EMBL/GenBank/DDBJ databases">
        <title>Leeuwenhoekiella genomics.</title>
        <authorList>
            <person name="Tahon G."/>
            <person name="Willems A."/>
        </authorList>
    </citation>
    <scope>NUCLEOTIDE SEQUENCE [LARGE SCALE GENOMIC DNA]</scope>
    <source>
        <strain evidence="1 2">LMG 1345</strain>
    </source>
</reference>
<dbReference type="AlphaFoldDB" id="A0A4Q0PNK1"/>
<evidence type="ECO:0000313" key="2">
    <source>
        <dbReference type="Proteomes" id="UP000290608"/>
    </source>
</evidence>
<gene>
    <name evidence="1" type="ORF">DSL99_1326</name>
</gene>
<comment type="caution">
    <text evidence="1">The sequence shown here is derived from an EMBL/GenBank/DDBJ whole genome shotgun (WGS) entry which is preliminary data.</text>
</comment>
<dbReference type="EMBL" id="QOVL01000005">
    <property type="protein sequence ID" value="RXG32021.1"/>
    <property type="molecule type" value="Genomic_DNA"/>
</dbReference>
<name>A0A4Q0PNK1_9FLAO</name>
<dbReference type="RefSeq" id="WP_073098497.1">
    <property type="nucleotide sequence ID" value="NZ_QOVL01000005.1"/>
</dbReference>
<organism evidence="1 2">
    <name type="scientific">Leeuwenhoekiella marinoflava</name>
    <dbReference type="NCBI Taxonomy" id="988"/>
    <lineage>
        <taxon>Bacteria</taxon>
        <taxon>Pseudomonadati</taxon>
        <taxon>Bacteroidota</taxon>
        <taxon>Flavobacteriia</taxon>
        <taxon>Flavobacteriales</taxon>
        <taxon>Flavobacteriaceae</taxon>
        <taxon>Leeuwenhoekiella</taxon>
    </lineage>
</organism>
<accession>A0A4Q0PNK1</accession>
<protein>
    <submittedName>
        <fullName evidence="1">Uncharacterized protein</fullName>
    </submittedName>
</protein>
<proteinExistence type="predicted"/>
<sequence length="96" mass="11016">MEKGNKIPENWKAIEDAEKLCRERTGDPEAGFNAGVFWLGSKDGRHLMIPIKYRSKRGKNGKEVFTKSYKELNIYANFCPFTGKPLYENSEEIIKG</sequence>
<evidence type="ECO:0000313" key="1">
    <source>
        <dbReference type="EMBL" id="RXG32021.1"/>
    </source>
</evidence>
<dbReference type="STRING" id="1122159.SAMN02745246_01382"/>
<dbReference type="Proteomes" id="UP000290608">
    <property type="component" value="Unassembled WGS sequence"/>
</dbReference>